<protein>
    <submittedName>
        <fullName evidence="1">Uncharacterized protein</fullName>
    </submittedName>
</protein>
<proteinExistence type="predicted"/>
<dbReference type="EMBL" id="BSYO01000005">
    <property type="protein sequence ID" value="GMH04935.1"/>
    <property type="molecule type" value="Genomic_DNA"/>
</dbReference>
<accession>A0AAD3XHR7</accession>
<dbReference type="Proteomes" id="UP001279734">
    <property type="component" value="Unassembled WGS sequence"/>
</dbReference>
<evidence type="ECO:0000313" key="2">
    <source>
        <dbReference type="Proteomes" id="UP001279734"/>
    </source>
</evidence>
<gene>
    <name evidence="1" type="ORF">Nepgr_006775</name>
</gene>
<keyword evidence="2" id="KW-1185">Reference proteome</keyword>
<evidence type="ECO:0000313" key="1">
    <source>
        <dbReference type="EMBL" id="GMH04935.1"/>
    </source>
</evidence>
<comment type="caution">
    <text evidence="1">The sequence shown here is derived from an EMBL/GenBank/DDBJ whole genome shotgun (WGS) entry which is preliminary data.</text>
</comment>
<organism evidence="1 2">
    <name type="scientific">Nepenthes gracilis</name>
    <name type="common">Slender pitcher plant</name>
    <dbReference type="NCBI Taxonomy" id="150966"/>
    <lineage>
        <taxon>Eukaryota</taxon>
        <taxon>Viridiplantae</taxon>
        <taxon>Streptophyta</taxon>
        <taxon>Embryophyta</taxon>
        <taxon>Tracheophyta</taxon>
        <taxon>Spermatophyta</taxon>
        <taxon>Magnoliopsida</taxon>
        <taxon>eudicotyledons</taxon>
        <taxon>Gunneridae</taxon>
        <taxon>Pentapetalae</taxon>
        <taxon>Caryophyllales</taxon>
        <taxon>Nepenthaceae</taxon>
        <taxon>Nepenthes</taxon>
    </lineage>
</organism>
<dbReference type="AlphaFoldDB" id="A0AAD3XHR7"/>
<sequence length="106" mass="11262">MRCQPPLYAEGGCWSCCGLSIAVKEAGTLVHCSSWALAGGCCCWLHLYDNGSAAIIDLLDGVLWIEVAGAELLFNSWVLAMSGGDLVSWVSSSDAVWMTAYGLWLG</sequence>
<name>A0AAD3XHR7_NEPGR</name>
<reference evidence="1" key="1">
    <citation type="submission" date="2023-05" db="EMBL/GenBank/DDBJ databases">
        <title>Nepenthes gracilis genome sequencing.</title>
        <authorList>
            <person name="Fukushima K."/>
        </authorList>
    </citation>
    <scope>NUCLEOTIDE SEQUENCE</scope>
    <source>
        <strain evidence="1">SING2019-196</strain>
    </source>
</reference>